<evidence type="ECO:0000259" key="3">
    <source>
        <dbReference type="Pfam" id="PF07727"/>
    </source>
</evidence>
<feature type="compositionally biased region" description="Low complexity" evidence="2">
    <location>
        <begin position="145"/>
        <end position="174"/>
    </location>
</feature>
<accession>A0A6L2LA13</accession>
<organism evidence="4">
    <name type="scientific">Tanacetum cinerariifolium</name>
    <name type="common">Dalmatian daisy</name>
    <name type="synonym">Chrysanthemum cinerariifolium</name>
    <dbReference type="NCBI Taxonomy" id="118510"/>
    <lineage>
        <taxon>Eukaryota</taxon>
        <taxon>Viridiplantae</taxon>
        <taxon>Streptophyta</taxon>
        <taxon>Embryophyta</taxon>
        <taxon>Tracheophyta</taxon>
        <taxon>Spermatophyta</taxon>
        <taxon>Magnoliopsida</taxon>
        <taxon>eudicotyledons</taxon>
        <taxon>Gunneridae</taxon>
        <taxon>Pentapetalae</taxon>
        <taxon>asterids</taxon>
        <taxon>campanulids</taxon>
        <taxon>Asterales</taxon>
        <taxon>Asteraceae</taxon>
        <taxon>Asteroideae</taxon>
        <taxon>Anthemideae</taxon>
        <taxon>Anthemidinae</taxon>
        <taxon>Tanacetum</taxon>
    </lineage>
</organism>
<dbReference type="PANTHER" id="PTHR11439:SF509">
    <property type="entry name" value="RNA-DIRECTED DNA POLYMERASE"/>
    <property type="match status" value="1"/>
</dbReference>
<feature type="region of interest" description="Disordered" evidence="2">
    <location>
        <begin position="859"/>
        <end position="898"/>
    </location>
</feature>
<feature type="region of interest" description="Disordered" evidence="2">
    <location>
        <begin position="944"/>
        <end position="972"/>
    </location>
</feature>
<gene>
    <name evidence="4" type="ORF">Tci_029685</name>
</gene>
<dbReference type="InterPro" id="IPR043502">
    <property type="entry name" value="DNA/RNA_pol_sf"/>
</dbReference>
<name>A0A6L2LA13_TANCI</name>
<dbReference type="InterPro" id="IPR013103">
    <property type="entry name" value="RVT_2"/>
</dbReference>
<feature type="coiled-coil region" evidence="1">
    <location>
        <begin position="336"/>
        <end position="378"/>
    </location>
</feature>
<feature type="region of interest" description="Disordered" evidence="2">
    <location>
        <begin position="206"/>
        <end position="234"/>
    </location>
</feature>
<dbReference type="AlphaFoldDB" id="A0A6L2LA13"/>
<evidence type="ECO:0000313" key="4">
    <source>
        <dbReference type="EMBL" id="GEU57707.1"/>
    </source>
</evidence>
<feature type="compositionally biased region" description="Basic and acidic residues" evidence="2">
    <location>
        <begin position="212"/>
        <end position="234"/>
    </location>
</feature>
<feature type="domain" description="Reverse transcriptase Ty1/copia-type" evidence="3">
    <location>
        <begin position="537"/>
        <end position="610"/>
    </location>
</feature>
<feature type="region of interest" description="Disordered" evidence="2">
    <location>
        <begin position="139"/>
        <end position="174"/>
    </location>
</feature>
<proteinExistence type="predicted"/>
<feature type="compositionally biased region" description="Polar residues" evidence="2">
    <location>
        <begin position="880"/>
        <end position="891"/>
    </location>
</feature>
<feature type="compositionally biased region" description="Basic and acidic residues" evidence="2">
    <location>
        <begin position="949"/>
        <end position="972"/>
    </location>
</feature>
<dbReference type="EMBL" id="BKCJ010003878">
    <property type="protein sequence ID" value="GEU57707.1"/>
    <property type="molecule type" value="Genomic_DNA"/>
</dbReference>
<evidence type="ECO:0000256" key="1">
    <source>
        <dbReference type="SAM" id="Coils"/>
    </source>
</evidence>
<dbReference type="SUPFAM" id="SSF56672">
    <property type="entry name" value="DNA/RNA polymerases"/>
    <property type="match status" value="1"/>
</dbReference>
<dbReference type="PANTHER" id="PTHR11439">
    <property type="entry name" value="GAG-POL-RELATED RETROTRANSPOSON"/>
    <property type="match status" value="1"/>
</dbReference>
<dbReference type="Pfam" id="PF07727">
    <property type="entry name" value="RVT_2"/>
    <property type="match status" value="2"/>
</dbReference>
<comment type="caution">
    <text evidence="4">The sequence shown here is derived from an EMBL/GenBank/DDBJ whole genome shotgun (WGS) entry which is preliminary data.</text>
</comment>
<feature type="domain" description="Reverse transcriptase Ty1/copia-type" evidence="3">
    <location>
        <begin position="452"/>
        <end position="536"/>
    </location>
</feature>
<sequence length="1017" mass="114530">MTKVLPLKTAKEVLARERERKARTTLLMALPEDHLAKFHKMANAKEMWEAIKSRSEGLHKGYDRFQTLPSQLEIHGAGVSHEDANHKFLKSLPSSWSQVALIIRTKPRLDTLSFDDLYNNLRVFERDVKGTTASSSNTQNVAFMSTDNTSNTNDVSTTYSVSSPSVSKSQKEGSSSYTDEVIHSFFENQSSALQLDYDDLEDCRAKGNQNSIRRDVGYNGNKTRDNGKRPAYQDDSKDLVTIDGKDINWSGHVEEDTQNYAMMAYSFSNSGSDNEVKSCSKACEESYARLQKLYDEHKDKLGDASVEITAYTLALKKSSGDKIEKNTDFKTCEKPVNQVEQIFLEELEKLKRQEKEAYDAAESLRKEATHDIQNANTNSTNLLNTISTPLSTAGLSKAFNDGELSYPDDTSTPHLKDIYATRSKVNKNSEAHALHWKIKVRLMPCKRICCSSKFRRIEAMRIFLAFASYMGFIVYQMDVKSAFMYGTINEEVYVSQPPGFVDPKFLNKVYKVVKALYGLHQALRAWYATLSTFLENDGIIFSSTKKSWCNEFEELMKNRFQMSSMGELTFFLGLQVKQKEDGIFIIQDKYVAKILKKFDFLSVKTASTAIETQKPLVKDEEAADVDVHLYRSMIGSLMYLTASRPDIMFAVCACSRDAYEKKLIQVLKIHTNDNIADLLTKAFDVSSTGRQQLSTARHKVSTAGINVCASFIEQFWKTVTFKTINNISQINAKVAGKPVVNTEASIRDPRVDLEGTGGSGGDQVNLPHDSPLSGGHASDRAEGSLNLEALYALCTNLSNRVLTLETIKDAQDKEILTLKARIKKLEKRCKPRLTKDGSDKLDAELDEDMKYIDTEEAVNEGRQSTIDTARPDDDTARPDVSTTTQELNTAGPTTTPTTLKFFDDEEITLADTLIKLKDDKAKGVSFKDSESRDRPARSILTLKPLPTIDPKDKGKGVLEEPESTKKMTKSDFDAAQIARDEKITRELEEELKAEVERQDRERNKHPWIILQTYMMKL</sequence>
<evidence type="ECO:0000256" key="2">
    <source>
        <dbReference type="SAM" id="MobiDB-lite"/>
    </source>
</evidence>
<feature type="coiled-coil region" evidence="1">
    <location>
        <begin position="977"/>
        <end position="1004"/>
    </location>
</feature>
<keyword evidence="1" id="KW-0175">Coiled coil</keyword>
<protein>
    <submittedName>
        <fullName evidence="4">Retrovirus-related Pol polyprotein from transposon TNT 1-94</fullName>
    </submittedName>
</protein>
<reference evidence="4" key="1">
    <citation type="journal article" date="2019" name="Sci. Rep.">
        <title>Draft genome of Tanacetum cinerariifolium, the natural source of mosquito coil.</title>
        <authorList>
            <person name="Yamashiro T."/>
            <person name="Shiraishi A."/>
            <person name="Satake H."/>
            <person name="Nakayama K."/>
        </authorList>
    </citation>
    <scope>NUCLEOTIDE SEQUENCE</scope>
</reference>
<feature type="coiled-coil region" evidence="1">
    <location>
        <begin position="280"/>
        <end position="307"/>
    </location>
</feature>
<feature type="region of interest" description="Disordered" evidence="2">
    <location>
        <begin position="750"/>
        <end position="779"/>
    </location>
</feature>